<dbReference type="InterPro" id="IPR014717">
    <property type="entry name" value="Transl_elong_EF1B/ribsomal_bS6"/>
</dbReference>
<dbReference type="SUPFAM" id="SSF54995">
    <property type="entry name" value="Ribosomal protein S6"/>
    <property type="match status" value="1"/>
</dbReference>
<dbReference type="PANTHER" id="PTHR21011:SF1">
    <property type="entry name" value="SMALL RIBOSOMAL SUBUNIT PROTEIN BS6M"/>
    <property type="match status" value="1"/>
</dbReference>
<gene>
    <name evidence="8" type="primary">rpsF</name>
    <name evidence="9" type="ORF">SAMN05216216_10936</name>
</gene>
<dbReference type="PANTHER" id="PTHR21011">
    <property type="entry name" value="MITOCHONDRIAL 28S RIBOSOMAL PROTEIN S6"/>
    <property type="match status" value="1"/>
</dbReference>
<dbReference type="InterPro" id="IPR035980">
    <property type="entry name" value="Ribosomal_bS6_sf"/>
</dbReference>
<evidence type="ECO:0000256" key="2">
    <source>
        <dbReference type="ARBA" id="ARBA00022730"/>
    </source>
</evidence>
<keyword evidence="5 8" id="KW-0687">Ribonucleoprotein</keyword>
<keyword evidence="10" id="KW-1185">Reference proteome</keyword>
<dbReference type="PROSITE" id="PS01048">
    <property type="entry name" value="RIBOSOMAL_S6"/>
    <property type="match status" value="1"/>
</dbReference>
<keyword evidence="4 8" id="KW-0689">Ribosomal protein</keyword>
<dbReference type="GO" id="GO:0003735">
    <property type="term" value="F:structural constituent of ribosome"/>
    <property type="evidence" value="ECO:0007669"/>
    <property type="project" value="InterPro"/>
</dbReference>
<keyword evidence="3 8" id="KW-0694">RNA-binding</keyword>
<dbReference type="Proteomes" id="UP000199008">
    <property type="component" value="Unassembled WGS sequence"/>
</dbReference>
<dbReference type="EMBL" id="FNFY01000009">
    <property type="protein sequence ID" value="SDK76786.1"/>
    <property type="molecule type" value="Genomic_DNA"/>
</dbReference>
<evidence type="ECO:0000256" key="3">
    <source>
        <dbReference type="ARBA" id="ARBA00022884"/>
    </source>
</evidence>
<organism evidence="9 10">
    <name type="scientific">Lacicoccus qingdaonensis</name>
    <dbReference type="NCBI Taxonomy" id="576118"/>
    <lineage>
        <taxon>Bacteria</taxon>
        <taxon>Bacillati</taxon>
        <taxon>Bacillota</taxon>
        <taxon>Bacilli</taxon>
        <taxon>Bacillales</taxon>
        <taxon>Salinicoccaceae</taxon>
        <taxon>Lacicoccus</taxon>
    </lineage>
</organism>
<dbReference type="NCBIfam" id="TIGR00166">
    <property type="entry name" value="S6"/>
    <property type="match status" value="1"/>
</dbReference>
<evidence type="ECO:0000256" key="6">
    <source>
        <dbReference type="ARBA" id="ARBA00035104"/>
    </source>
</evidence>
<proteinExistence type="inferred from homology"/>
<evidence type="ECO:0000256" key="4">
    <source>
        <dbReference type="ARBA" id="ARBA00022980"/>
    </source>
</evidence>
<evidence type="ECO:0000313" key="10">
    <source>
        <dbReference type="Proteomes" id="UP000199008"/>
    </source>
</evidence>
<evidence type="ECO:0000313" key="9">
    <source>
        <dbReference type="EMBL" id="SDK76786.1"/>
    </source>
</evidence>
<dbReference type="Pfam" id="PF01250">
    <property type="entry name" value="Ribosomal_S6"/>
    <property type="match status" value="1"/>
</dbReference>
<dbReference type="InterPro" id="IPR020815">
    <property type="entry name" value="Ribosomal_bS6_CS"/>
</dbReference>
<dbReference type="STRING" id="576118.SAMN05216216_10936"/>
<protein>
    <recommendedName>
        <fullName evidence="7 8">Small ribosomal subunit protein bS6</fullName>
    </recommendedName>
</protein>
<name>A0A1G9EKY1_9BACL</name>
<evidence type="ECO:0000256" key="5">
    <source>
        <dbReference type="ARBA" id="ARBA00023274"/>
    </source>
</evidence>
<reference evidence="10" key="1">
    <citation type="submission" date="2016-10" db="EMBL/GenBank/DDBJ databases">
        <authorList>
            <person name="Varghese N."/>
            <person name="Submissions S."/>
        </authorList>
    </citation>
    <scope>NUCLEOTIDE SEQUENCE [LARGE SCALE GENOMIC DNA]</scope>
    <source>
        <strain evidence="10">CGMCC 1.8895</strain>
    </source>
</reference>
<dbReference type="InterPro" id="IPR000529">
    <property type="entry name" value="Ribosomal_bS6"/>
</dbReference>
<dbReference type="OrthoDB" id="9812702at2"/>
<comment type="function">
    <text evidence="6 8">Binds together with bS18 to 16S ribosomal RNA.</text>
</comment>
<comment type="similarity">
    <text evidence="1 8">Belongs to the bacterial ribosomal protein bS6 family.</text>
</comment>
<dbReference type="FunFam" id="3.30.70.60:FF:000002">
    <property type="entry name" value="30S ribosomal protein S6"/>
    <property type="match status" value="1"/>
</dbReference>
<accession>A0A1G9EKY1</accession>
<dbReference type="GO" id="GO:0005840">
    <property type="term" value="C:ribosome"/>
    <property type="evidence" value="ECO:0007669"/>
    <property type="project" value="UniProtKB-KW"/>
</dbReference>
<evidence type="ECO:0000256" key="8">
    <source>
        <dbReference type="HAMAP-Rule" id="MF_00360"/>
    </source>
</evidence>
<dbReference type="GO" id="GO:0005737">
    <property type="term" value="C:cytoplasm"/>
    <property type="evidence" value="ECO:0007669"/>
    <property type="project" value="UniProtKB-ARBA"/>
</dbReference>
<keyword evidence="2 8" id="KW-0699">rRNA-binding</keyword>
<evidence type="ECO:0000256" key="1">
    <source>
        <dbReference type="ARBA" id="ARBA00009512"/>
    </source>
</evidence>
<dbReference type="AlphaFoldDB" id="A0A1G9EKY1"/>
<dbReference type="Gene3D" id="3.30.70.60">
    <property type="match status" value="1"/>
</dbReference>
<dbReference type="InterPro" id="IPR020814">
    <property type="entry name" value="Ribosomal_S6_plastid/chlpt"/>
</dbReference>
<dbReference type="GO" id="GO:1990904">
    <property type="term" value="C:ribonucleoprotein complex"/>
    <property type="evidence" value="ECO:0007669"/>
    <property type="project" value="UniProtKB-KW"/>
</dbReference>
<dbReference type="CDD" id="cd00473">
    <property type="entry name" value="bS6"/>
    <property type="match status" value="1"/>
</dbReference>
<dbReference type="RefSeq" id="WP_092985923.1">
    <property type="nucleotide sequence ID" value="NZ_FNFY01000009.1"/>
</dbReference>
<dbReference type="GO" id="GO:0070181">
    <property type="term" value="F:small ribosomal subunit rRNA binding"/>
    <property type="evidence" value="ECO:0007669"/>
    <property type="project" value="TreeGrafter"/>
</dbReference>
<dbReference type="GO" id="GO:0006412">
    <property type="term" value="P:translation"/>
    <property type="evidence" value="ECO:0007669"/>
    <property type="project" value="UniProtKB-UniRule"/>
</dbReference>
<sequence>MRAYEILYVIRPNIDEEEKTALVERFDNLLTTNGAEIVESKEWGKRRLAYEINDFTDGYYQIIKVNDDGTATQEFERLAKINNDIIRHIIVRDEQAEEKASK</sequence>
<dbReference type="HAMAP" id="MF_00360">
    <property type="entry name" value="Ribosomal_bS6"/>
    <property type="match status" value="1"/>
</dbReference>
<evidence type="ECO:0000256" key="7">
    <source>
        <dbReference type="ARBA" id="ARBA00035294"/>
    </source>
</evidence>